<dbReference type="OrthoDB" id="355331at2"/>
<dbReference type="RefSeq" id="WP_149266779.1">
    <property type="nucleotide sequence ID" value="NZ_VFJB01000006.1"/>
</dbReference>
<evidence type="ECO:0000313" key="2">
    <source>
        <dbReference type="EMBL" id="KAA0257806.1"/>
    </source>
</evidence>
<dbReference type="AlphaFoldDB" id="A0A5A8F7H7"/>
<protein>
    <submittedName>
        <fullName evidence="2">HDOD domain-containing protein</fullName>
    </submittedName>
</protein>
<feature type="domain" description="HDOD" evidence="1">
    <location>
        <begin position="15"/>
        <end position="208"/>
    </location>
</feature>
<dbReference type="NCBIfam" id="TIGR00277">
    <property type="entry name" value="HDIG"/>
    <property type="match status" value="1"/>
</dbReference>
<dbReference type="PANTHER" id="PTHR33525:SF3">
    <property type="entry name" value="RIBONUCLEASE Y"/>
    <property type="match status" value="1"/>
</dbReference>
<dbReference type="Gene3D" id="1.10.3210.10">
    <property type="entry name" value="Hypothetical protein af1432"/>
    <property type="match status" value="1"/>
</dbReference>
<evidence type="ECO:0000259" key="1">
    <source>
        <dbReference type="PROSITE" id="PS51833"/>
    </source>
</evidence>
<evidence type="ECO:0000313" key="3">
    <source>
        <dbReference type="Proteomes" id="UP000322876"/>
    </source>
</evidence>
<gene>
    <name evidence="2" type="ORF">FHQ18_08670</name>
</gene>
<sequence>MSRELLEKLETIEDLPTMPQTAKKVLDILNKPDFSFAELVSVISKDMNITASILRLANSALYSPRNEIKNLTQALSFLGANNIKNLVVALSTKALFENFKASLLIHKVWEHSVAVAIYARIISLKTNNKVSEETFLIGMLHDIGVIIMNQYIDNYEIMISEIYGSNESLYEKEKELFGLTHSEVGAKLAEIWNLPDIYSDSILHHHNYTESAHKDYCMFIDYADNIISRKGINVVSFFDEDKIEEIEKLLNIDEETELEIENIFEDIYESEKELFALK</sequence>
<dbReference type="SUPFAM" id="SSF109604">
    <property type="entry name" value="HD-domain/PDEase-like"/>
    <property type="match status" value="1"/>
</dbReference>
<proteinExistence type="predicted"/>
<dbReference type="EMBL" id="VFJB01000006">
    <property type="protein sequence ID" value="KAA0257806.1"/>
    <property type="molecule type" value="Genomic_DNA"/>
</dbReference>
<dbReference type="SMART" id="SM00471">
    <property type="entry name" value="HDc"/>
    <property type="match status" value="1"/>
</dbReference>
<dbReference type="PROSITE" id="PS51833">
    <property type="entry name" value="HDOD"/>
    <property type="match status" value="1"/>
</dbReference>
<accession>A0A5A8F7H7</accession>
<dbReference type="Pfam" id="PF08668">
    <property type="entry name" value="HDOD"/>
    <property type="match status" value="1"/>
</dbReference>
<name>A0A5A8F7H7_9BACT</name>
<reference evidence="2 3" key="1">
    <citation type="submission" date="2019-06" db="EMBL/GenBank/DDBJ databases">
        <title>Genomic insights into carbon and energy metabolism of Deferribacter autotrophicus revealed new metabolic traits in the phylum Deferribacteres.</title>
        <authorList>
            <person name="Slobodkin A.I."/>
            <person name="Slobodkina G.B."/>
            <person name="Allioux M."/>
            <person name="Alain K."/>
            <person name="Jebbar M."/>
            <person name="Shadrin V."/>
            <person name="Kublanov I.V."/>
            <person name="Toshchakov S.V."/>
            <person name="Bonch-Osmolovskaya E.A."/>
        </authorList>
    </citation>
    <scope>NUCLEOTIDE SEQUENCE [LARGE SCALE GENOMIC DNA]</scope>
    <source>
        <strain evidence="2 3">SL50</strain>
    </source>
</reference>
<dbReference type="Proteomes" id="UP000322876">
    <property type="component" value="Unassembled WGS sequence"/>
</dbReference>
<dbReference type="InterPro" id="IPR013976">
    <property type="entry name" value="HDOD"/>
</dbReference>
<dbReference type="InterPro" id="IPR003607">
    <property type="entry name" value="HD/PDEase_dom"/>
</dbReference>
<organism evidence="2 3">
    <name type="scientific">Deferribacter autotrophicus</name>
    <dbReference type="NCBI Taxonomy" id="500465"/>
    <lineage>
        <taxon>Bacteria</taxon>
        <taxon>Pseudomonadati</taxon>
        <taxon>Deferribacterota</taxon>
        <taxon>Deferribacteres</taxon>
        <taxon>Deferribacterales</taxon>
        <taxon>Deferribacteraceae</taxon>
        <taxon>Deferribacter</taxon>
    </lineage>
</organism>
<dbReference type="PANTHER" id="PTHR33525">
    <property type="match status" value="1"/>
</dbReference>
<dbReference type="InterPro" id="IPR052340">
    <property type="entry name" value="RNase_Y/CdgJ"/>
</dbReference>
<keyword evidence="3" id="KW-1185">Reference proteome</keyword>
<dbReference type="CDD" id="cd00077">
    <property type="entry name" value="HDc"/>
    <property type="match status" value="1"/>
</dbReference>
<comment type="caution">
    <text evidence="2">The sequence shown here is derived from an EMBL/GenBank/DDBJ whole genome shotgun (WGS) entry which is preliminary data.</text>
</comment>
<dbReference type="InterPro" id="IPR006675">
    <property type="entry name" value="HDIG_dom"/>
</dbReference>